<evidence type="ECO:0000313" key="1">
    <source>
        <dbReference type="EMBL" id="MBK9718683.1"/>
    </source>
</evidence>
<reference evidence="1 2" key="1">
    <citation type="submission" date="2020-10" db="EMBL/GenBank/DDBJ databases">
        <title>Connecting structure to function with the recovery of over 1000 high-quality activated sludge metagenome-assembled genomes encoding full-length rRNA genes using long-read sequencing.</title>
        <authorList>
            <person name="Singleton C.M."/>
            <person name="Petriglieri F."/>
            <person name="Kristensen J.M."/>
            <person name="Kirkegaard R.H."/>
            <person name="Michaelsen T.Y."/>
            <person name="Andersen M.H."/>
            <person name="Karst S.M."/>
            <person name="Dueholm M.S."/>
            <person name="Nielsen P.H."/>
            <person name="Albertsen M."/>
        </authorList>
    </citation>
    <scope>NUCLEOTIDE SEQUENCE [LARGE SCALE GENOMIC DNA]</scope>
    <source>
        <strain evidence="1">Ribe_18-Q3-R11-54_BAT3C.373</strain>
    </source>
</reference>
<protein>
    <submittedName>
        <fullName evidence="1">Uncharacterized protein</fullName>
    </submittedName>
</protein>
<proteinExistence type="predicted"/>
<dbReference type="AlphaFoldDB" id="A0A9D7SAB3"/>
<sequence length="243" mass="28239">MADLPSRENLYVDVFKNSTLIQNNQPLNRRLYTIADLTSGEYKLDIKDSKTCLINSINQSIYTCPDTSVKYKVTTDFQLPPSQPNSYFKLNITETNIGPLTYSWFLNDYIRLYTSKPEINTDQLSKFNLTDDFRKFYVTTYSPCGEERLSEWLNPCFYSENKKPVKYDHLDLPFGRFDKLSVGDEVNYKSNGTINLDINLTQRFMVGKQGLDKFNKQIKEIRWADQEPIQLTGSGNNIHITEI</sequence>
<gene>
    <name evidence="1" type="ORF">IPO85_14450</name>
</gene>
<comment type="caution">
    <text evidence="1">The sequence shown here is derived from an EMBL/GenBank/DDBJ whole genome shotgun (WGS) entry which is preliminary data.</text>
</comment>
<accession>A0A9D7SAB3</accession>
<evidence type="ECO:0000313" key="2">
    <source>
        <dbReference type="Proteomes" id="UP000808349"/>
    </source>
</evidence>
<dbReference type="Proteomes" id="UP000808349">
    <property type="component" value="Unassembled WGS sequence"/>
</dbReference>
<dbReference type="EMBL" id="JADKFW010000012">
    <property type="protein sequence ID" value="MBK9718683.1"/>
    <property type="molecule type" value="Genomic_DNA"/>
</dbReference>
<organism evidence="1 2">
    <name type="scientific">Candidatus Defluviibacterium haderslevense</name>
    <dbReference type="NCBI Taxonomy" id="2981993"/>
    <lineage>
        <taxon>Bacteria</taxon>
        <taxon>Pseudomonadati</taxon>
        <taxon>Bacteroidota</taxon>
        <taxon>Saprospiria</taxon>
        <taxon>Saprospirales</taxon>
        <taxon>Saprospiraceae</taxon>
        <taxon>Candidatus Defluviibacterium</taxon>
    </lineage>
</organism>
<name>A0A9D7SAB3_9BACT</name>